<dbReference type="InterPro" id="IPR021903">
    <property type="entry name" value="DUF3515"/>
</dbReference>
<sequence length="161" mass="16503">MSARPLRRVSALVGGVLLAVVALTGCTPAVSLEAAADATDPGCAEVIVRLPDTVADQPKRETDAQATGAWGSPASVLLRCGVADTGPTTLPCVDVNGIDWVRDDSDAPNYRFTTFGRTPTTEVIVNGDAVSGTTALVDLTNAVQVVPQTAKCTDISDSFSG</sequence>
<evidence type="ECO:0000313" key="1">
    <source>
        <dbReference type="EMBL" id="ARJ05871.1"/>
    </source>
</evidence>
<dbReference type="Pfam" id="PF12028">
    <property type="entry name" value="DUF3515"/>
    <property type="match status" value="1"/>
</dbReference>
<dbReference type="KEGG" id="cphy:B5808_12025"/>
<dbReference type="RefSeq" id="WP_085020009.1">
    <property type="nucleotide sequence ID" value="NZ_BMHD01000001.1"/>
</dbReference>
<reference evidence="1 2" key="1">
    <citation type="submission" date="2017-04" db="EMBL/GenBank/DDBJ databases">
        <authorList>
            <person name="Afonso C.L."/>
            <person name="Miller P.J."/>
            <person name="Scott M.A."/>
            <person name="Spackman E."/>
            <person name="Goraichik I."/>
            <person name="Dimitrov K.M."/>
            <person name="Suarez D.L."/>
            <person name="Swayne D.E."/>
        </authorList>
    </citation>
    <scope>NUCLEOTIDE SEQUENCE [LARGE SCALE GENOMIC DNA]</scope>
    <source>
        <strain evidence="2">XA(T)</strain>
    </source>
</reference>
<accession>A0A1X9LPI5</accession>
<name>A0A1X9LPI5_9MICO</name>
<organism evidence="1 2">
    <name type="scientific">Cnuibacter physcomitrellae</name>
    <dbReference type="NCBI Taxonomy" id="1619308"/>
    <lineage>
        <taxon>Bacteria</taxon>
        <taxon>Bacillati</taxon>
        <taxon>Actinomycetota</taxon>
        <taxon>Actinomycetes</taxon>
        <taxon>Micrococcales</taxon>
        <taxon>Microbacteriaceae</taxon>
        <taxon>Cnuibacter</taxon>
    </lineage>
</organism>
<protein>
    <submittedName>
        <fullName evidence="1">Uncharacterized protein</fullName>
    </submittedName>
</protein>
<proteinExistence type="predicted"/>
<dbReference type="PROSITE" id="PS51257">
    <property type="entry name" value="PROKAR_LIPOPROTEIN"/>
    <property type="match status" value="1"/>
</dbReference>
<gene>
    <name evidence="1" type="ORF">B5808_12025</name>
</gene>
<evidence type="ECO:0000313" key="2">
    <source>
        <dbReference type="Proteomes" id="UP000192775"/>
    </source>
</evidence>
<dbReference type="EMBL" id="CP020715">
    <property type="protein sequence ID" value="ARJ05871.1"/>
    <property type="molecule type" value="Genomic_DNA"/>
</dbReference>
<dbReference type="STRING" id="1619308.B5808_12025"/>
<dbReference type="Proteomes" id="UP000192775">
    <property type="component" value="Chromosome"/>
</dbReference>
<dbReference type="AlphaFoldDB" id="A0A1X9LPI5"/>
<keyword evidence="2" id="KW-1185">Reference proteome</keyword>